<dbReference type="GO" id="GO:0005634">
    <property type="term" value="C:nucleus"/>
    <property type="evidence" value="ECO:0007669"/>
    <property type="project" value="TreeGrafter"/>
</dbReference>
<dbReference type="AlphaFoldDB" id="A0A0X3P921"/>
<feature type="region of interest" description="Disordered" evidence="6">
    <location>
        <begin position="243"/>
        <end position="266"/>
    </location>
</feature>
<dbReference type="GO" id="GO:0000977">
    <property type="term" value="F:RNA polymerase II transcription regulatory region sequence-specific DNA binding"/>
    <property type="evidence" value="ECO:0007669"/>
    <property type="project" value="TreeGrafter"/>
</dbReference>
<evidence type="ECO:0000256" key="2">
    <source>
        <dbReference type="ARBA" id="ARBA00023015"/>
    </source>
</evidence>
<feature type="compositionally biased region" description="Low complexity" evidence="6">
    <location>
        <begin position="245"/>
        <end position="262"/>
    </location>
</feature>
<dbReference type="EMBL" id="GEEE01014764">
    <property type="protein sequence ID" value="JAP48461.1"/>
    <property type="molecule type" value="Transcribed_RNA"/>
</dbReference>
<feature type="region of interest" description="Disordered" evidence="6">
    <location>
        <begin position="318"/>
        <end position="361"/>
    </location>
</feature>
<keyword evidence="3" id="KW-0238">DNA-binding</keyword>
<evidence type="ECO:0000313" key="7">
    <source>
        <dbReference type="EMBL" id="JAP48461.1"/>
    </source>
</evidence>
<organism evidence="7">
    <name type="scientific">Schistocephalus solidus</name>
    <name type="common">Tapeworm</name>
    <dbReference type="NCBI Taxonomy" id="70667"/>
    <lineage>
        <taxon>Eukaryota</taxon>
        <taxon>Metazoa</taxon>
        <taxon>Spiralia</taxon>
        <taxon>Lophotrochozoa</taxon>
        <taxon>Platyhelminthes</taxon>
        <taxon>Cestoda</taxon>
        <taxon>Eucestoda</taxon>
        <taxon>Diphyllobothriidea</taxon>
        <taxon>Diphyllobothriidae</taxon>
        <taxon>Schistocephalus</taxon>
    </lineage>
</organism>
<dbReference type="GO" id="GO:0000981">
    <property type="term" value="F:DNA-binding transcription factor activity, RNA polymerase II-specific"/>
    <property type="evidence" value="ECO:0007669"/>
    <property type="project" value="TreeGrafter"/>
</dbReference>
<reference evidence="7" key="1">
    <citation type="submission" date="2016-01" db="EMBL/GenBank/DDBJ databases">
        <title>Reference transcriptome for the parasite Schistocephalus solidus: insights into the molecular evolution of parasitism.</title>
        <authorList>
            <person name="Hebert F.O."/>
            <person name="Grambauer S."/>
            <person name="Barber I."/>
            <person name="Landry C.R."/>
            <person name="Aubin-Horth N."/>
        </authorList>
    </citation>
    <scope>NUCLEOTIDE SEQUENCE</scope>
</reference>
<sequence>SQSTTMVSSLPPYCETEFGSQESPFLFTTSVVNLQAEALGQHFCDFSKDASNPPQISASTVPPPALNPFSTEQKFSKGDVVKTPSGVRKKFNGKQWRRLCSRDGCTKESQRRGFCSRHLSMKGKEIRAFSYAATAAAANMFGSHATAETTAGSAAAGSGCSSGASEVLLPGTGRDMSVLNCNYGTASGLPPSCKSRSVPLPTPLDLLPVLSLSHVTTTVSPTIWRSPVSTAAISSLPNDQSYWGSPTDSSSCPPASATTSFSLLPQTPSSSSSAAAAVAVVSSSSYSSFQPITADGNPVCSTTGDGRVIRFFPPISNYHQPLKQHTHPQQPLQPQSQHYHPQQQHPNSQPQQHGTPVSCHDLSQSAIPMTACL</sequence>
<feature type="non-terminal residue" evidence="7">
    <location>
        <position position="1"/>
    </location>
</feature>
<proteinExistence type="predicted"/>
<evidence type="ECO:0000256" key="3">
    <source>
        <dbReference type="ARBA" id="ARBA00023125"/>
    </source>
</evidence>
<name>A0A0X3P921_SCHSO</name>
<evidence type="ECO:0000256" key="4">
    <source>
        <dbReference type="ARBA" id="ARBA00023163"/>
    </source>
</evidence>
<evidence type="ECO:0000256" key="6">
    <source>
        <dbReference type="SAM" id="MobiDB-lite"/>
    </source>
</evidence>
<dbReference type="InterPro" id="IPR052412">
    <property type="entry name" value="CC-Dev_Transcription_Reg"/>
</dbReference>
<keyword evidence="5" id="KW-0539">Nucleus</keyword>
<evidence type="ECO:0000256" key="5">
    <source>
        <dbReference type="ARBA" id="ARBA00023242"/>
    </source>
</evidence>
<gene>
    <name evidence="7" type="ORF">TR142728</name>
</gene>
<evidence type="ECO:0008006" key="8">
    <source>
        <dbReference type="Google" id="ProtNLM"/>
    </source>
</evidence>
<dbReference type="PANTHER" id="PTHR13059">
    <property type="entry name" value="HMG-BOX TRANSCRIPTION FACTOR BBX"/>
    <property type="match status" value="1"/>
</dbReference>
<keyword evidence="4" id="KW-0804">Transcription</keyword>
<accession>A0A0X3P921</accession>
<feature type="compositionally biased region" description="Low complexity" evidence="6">
    <location>
        <begin position="319"/>
        <end position="353"/>
    </location>
</feature>
<evidence type="ECO:0000256" key="1">
    <source>
        <dbReference type="ARBA" id="ARBA00022553"/>
    </source>
</evidence>
<dbReference type="PANTHER" id="PTHR13059:SF13">
    <property type="entry name" value="PROTEIN CAPICUA HOMOLOG"/>
    <property type="match status" value="1"/>
</dbReference>
<protein>
    <recommendedName>
        <fullName evidence="8">DUF4819 domain-containing protein</fullName>
    </recommendedName>
</protein>
<keyword evidence="2" id="KW-0805">Transcription regulation</keyword>
<keyword evidence="1" id="KW-0597">Phosphoprotein</keyword>